<proteinExistence type="predicted"/>
<gene>
    <name evidence="1" type="ORF">RSO01_45950</name>
</gene>
<sequence length="88" mass="9757">MSQRIDKSWVVLRSIENSEHDRCVDLFRRPDGSFGFDEFRRDVEDAGLWTPVAYYSAAAYASDEAALTAAVKTVAWLAMALNPAGKAT</sequence>
<comment type="caution">
    <text evidence="1">The sequence shown here is derived from an EMBL/GenBank/DDBJ whole genome shotgun (WGS) entry which is preliminary data.</text>
</comment>
<dbReference type="EMBL" id="BKAJ01000080">
    <property type="protein sequence ID" value="GEP57429.1"/>
    <property type="molecule type" value="Genomic_DNA"/>
</dbReference>
<evidence type="ECO:0000313" key="1">
    <source>
        <dbReference type="EMBL" id="GEP57429.1"/>
    </source>
</evidence>
<dbReference type="AlphaFoldDB" id="A0A512NEQ5"/>
<dbReference type="Proteomes" id="UP000321058">
    <property type="component" value="Unassembled WGS sequence"/>
</dbReference>
<reference evidence="1 2" key="1">
    <citation type="submission" date="2019-07" db="EMBL/GenBank/DDBJ databases">
        <title>Whole genome shotgun sequence of Reyranella soli NBRC 108950.</title>
        <authorList>
            <person name="Hosoyama A."/>
            <person name="Uohara A."/>
            <person name="Ohji S."/>
            <person name="Ichikawa N."/>
        </authorList>
    </citation>
    <scope>NUCLEOTIDE SEQUENCE [LARGE SCALE GENOMIC DNA]</scope>
    <source>
        <strain evidence="1 2">NBRC 108950</strain>
    </source>
</reference>
<accession>A0A512NEQ5</accession>
<keyword evidence="2" id="KW-1185">Reference proteome</keyword>
<dbReference type="RefSeq" id="WP_147151801.1">
    <property type="nucleotide sequence ID" value="NZ_BKAJ01000080.1"/>
</dbReference>
<name>A0A512NEQ5_9HYPH</name>
<dbReference type="OrthoDB" id="5195437at2"/>
<protein>
    <submittedName>
        <fullName evidence="1">Uncharacterized protein</fullName>
    </submittedName>
</protein>
<evidence type="ECO:0000313" key="2">
    <source>
        <dbReference type="Proteomes" id="UP000321058"/>
    </source>
</evidence>
<organism evidence="1 2">
    <name type="scientific">Reyranella soli</name>
    <dbReference type="NCBI Taxonomy" id="1230389"/>
    <lineage>
        <taxon>Bacteria</taxon>
        <taxon>Pseudomonadati</taxon>
        <taxon>Pseudomonadota</taxon>
        <taxon>Alphaproteobacteria</taxon>
        <taxon>Hyphomicrobiales</taxon>
        <taxon>Reyranellaceae</taxon>
        <taxon>Reyranella</taxon>
    </lineage>
</organism>